<evidence type="ECO:0000313" key="1">
    <source>
        <dbReference type="EMBL" id="MEB4590500.1"/>
    </source>
</evidence>
<gene>
    <name evidence="1" type="ORF">VSS37_05875</name>
</gene>
<reference evidence="2" key="1">
    <citation type="submission" date="2023-07" db="EMBL/GenBank/DDBJ databases">
        <title>The carbon used by Thiothrix.</title>
        <authorList>
            <person name="Chen L."/>
        </authorList>
    </citation>
    <scope>NUCLEOTIDE SEQUENCE [LARGE SCALE GENOMIC DNA]</scope>
</reference>
<reference evidence="1 2" key="2">
    <citation type="submission" date="2024-01" db="EMBL/GenBank/DDBJ databases">
        <authorList>
            <person name="Xie X."/>
        </authorList>
    </citation>
    <scope>NUCLEOTIDE SEQUENCE [LARGE SCALE GENOMIC DNA]</scope>
    <source>
        <strain evidence="1">SCUT-1</strain>
    </source>
</reference>
<evidence type="ECO:0008006" key="3">
    <source>
        <dbReference type="Google" id="ProtNLM"/>
    </source>
</evidence>
<keyword evidence="2" id="KW-1185">Reference proteome</keyword>
<dbReference type="EMBL" id="JAYMYJ010000045">
    <property type="protein sequence ID" value="MEB4590500.1"/>
    <property type="molecule type" value="Genomic_DNA"/>
</dbReference>
<dbReference type="RefSeq" id="WP_324693835.1">
    <property type="nucleotide sequence ID" value="NZ_JAYMYJ010000045.1"/>
</dbReference>
<dbReference type="Proteomes" id="UP001308005">
    <property type="component" value="Unassembled WGS sequence"/>
</dbReference>
<evidence type="ECO:0000313" key="2">
    <source>
        <dbReference type="Proteomes" id="UP001308005"/>
    </source>
</evidence>
<sequence length="290" mass="29893">MTYTNSNIQTQQSLGNIKLSTVVDDDNEHIQRIALTDVNNLLTSTLSGLGGLIDTDVSDESMLVAVFSGTFSLQATFWASADGVTFVPIFGIKSDTGVASVGTGALAANAAYQFNVAGFKKFRMICSSYTSGAATVALSSSTLSSGIYNPPPLTIGAGPNSAANRAFVQNVPSSLCVYAEGVSGAAVTLTLPAVTSQYHYIDTLKIVAYYAAAVAASATPITVTTTNMIGTPKFYLPTGLNQGEAVRLEPFSGGGYIRSNAVTTATTVVMPATPGILWSALCAYTTSAGL</sequence>
<accession>A0ABU6CUI8</accession>
<organism evidence="1 2">
    <name type="scientific">Candidatus Thiothrix phosphatis</name>
    <dbReference type="NCBI Taxonomy" id="3112415"/>
    <lineage>
        <taxon>Bacteria</taxon>
        <taxon>Pseudomonadati</taxon>
        <taxon>Pseudomonadota</taxon>
        <taxon>Gammaproteobacteria</taxon>
        <taxon>Thiotrichales</taxon>
        <taxon>Thiotrichaceae</taxon>
        <taxon>Thiothrix</taxon>
    </lineage>
</organism>
<name>A0ABU6CUI8_9GAMM</name>
<protein>
    <recommendedName>
        <fullName evidence="3">Phage tail protein</fullName>
    </recommendedName>
</protein>
<comment type="caution">
    <text evidence="1">The sequence shown here is derived from an EMBL/GenBank/DDBJ whole genome shotgun (WGS) entry which is preliminary data.</text>
</comment>
<proteinExistence type="predicted"/>